<gene>
    <name evidence="1" type="ORF">L6452_06853</name>
</gene>
<evidence type="ECO:0000313" key="2">
    <source>
        <dbReference type="Proteomes" id="UP001055879"/>
    </source>
</evidence>
<sequence>MVTGPEQSYAQVSTNFSNPKLDALSKDVKEMMPTLSSVATYKSGSFADLEKKVLAFNAPTPLPRDDEKEGKKTVQIKGEKPSEDVALSEEEHIQTLVAQPPQSFEAQLEDEDDYSDDAEVILIIPSSSEVVSTAPSIIITEDDDDKEEE</sequence>
<dbReference type="Proteomes" id="UP001055879">
    <property type="component" value="Linkage Group LG02"/>
</dbReference>
<dbReference type="EMBL" id="CM042048">
    <property type="protein sequence ID" value="KAI3759216.1"/>
    <property type="molecule type" value="Genomic_DNA"/>
</dbReference>
<reference evidence="2" key="1">
    <citation type="journal article" date="2022" name="Mol. Ecol. Resour.">
        <title>The genomes of chicory, endive, great burdock and yacon provide insights into Asteraceae palaeo-polyploidization history and plant inulin production.</title>
        <authorList>
            <person name="Fan W."/>
            <person name="Wang S."/>
            <person name="Wang H."/>
            <person name="Wang A."/>
            <person name="Jiang F."/>
            <person name="Liu H."/>
            <person name="Zhao H."/>
            <person name="Xu D."/>
            <person name="Zhang Y."/>
        </authorList>
    </citation>
    <scope>NUCLEOTIDE SEQUENCE [LARGE SCALE GENOMIC DNA]</scope>
    <source>
        <strain evidence="2">cv. Niubang</strain>
    </source>
</reference>
<keyword evidence="2" id="KW-1185">Reference proteome</keyword>
<proteinExistence type="predicted"/>
<name>A0ACB9EKK4_ARCLA</name>
<accession>A0ACB9EKK4</accession>
<evidence type="ECO:0000313" key="1">
    <source>
        <dbReference type="EMBL" id="KAI3759216.1"/>
    </source>
</evidence>
<organism evidence="1 2">
    <name type="scientific">Arctium lappa</name>
    <name type="common">Greater burdock</name>
    <name type="synonym">Lappa major</name>
    <dbReference type="NCBI Taxonomy" id="4217"/>
    <lineage>
        <taxon>Eukaryota</taxon>
        <taxon>Viridiplantae</taxon>
        <taxon>Streptophyta</taxon>
        <taxon>Embryophyta</taxon>
        <taxon>Tracheophyta</taxon>
        <taxon>Spermatophyta</taxon>
        <taxon>Magnoliopsida</taxon>
        <taxon>eudicotyledons</taxon>
        <taxon>Gunneridae</taxon>
        <taxon>Pentapetalae</taxon>
        <taxon>asterids</taxon>
        <taxon>campanulids</taxon>
        <taxon>Asterales</taxon>
        <taxon>Asteraceae</taxon>
        <taxon>Carduoideae</taxon>
        <taxon>Cardueae</taxon>
        <taxon>Arctiinae</taxon>
        <taxon>Arctium</taxon>
    </lineage>
</organism>
<protein>
    <submittedName>
        <fullName evidence="1">Uncharacterized protein</fullName>
    </submittedName>
</protein>
<comment type="caution">
    <text evidence="1">The sequence shown here is derived from an EMBL/GenBank/DDBJ whole genome shotgun (WGS) entry which is preliminary data.</text>
</comment>
<reference evidence="1 2" key="2">
    <citation type="journal article" date="2022" name="Mol. Ecol. Resour.">
        <title>The genomes of chicory, endive, great burdock and yacon provide insights into Asteraceae paleo-polyploidization history and plant inulin production.</title>
        <authorList>
            <person name="Fan W."/>
            <person name="Wang S."/>
            <person name="Wang H."/>
            <person name="Wang A."/>
            <person name="Jiang F."/>
            <person name="Liu H."/>
            <person name="Zhao H."/>
            <person name="Xu D."/>
            <person name="Zhang Y."/>
        </authorList>
    </citation>
    <scope>NUCLEOTIDE SEQUENCE [LARGE SCALE GENOMIC DNA]</scope>
    <source>
        <strain evidence="2">cv. Niubang</strain>
    </source>
</reference>